<name>A0A0A9BCU8_ARUDO</name>
<reference evidence="1" key="2">
    <citation type="journal article" date="2015" name="Data Brief">
        <title>Shoot transcriptome of the giant reed, Arundo donax.</title>
        <authorList>
            <person name="Barrero R.A."/>
            <person name="Guerrero F.D."/>
            <person name="Moolhuijzen P."/>
            <person name="Goolsby J.A."/>
            <person name="Tidwell J."/>
            <person name="Bellgard S.E."/>
            <person name="Bellgard M.I."/>
        </authorList>
    </citation>
    <scope>NUCLEOTIDE SEQUENCE</scope>
    <source>
        <tissue evidence="1">Shoot tissue taken approximately 20 cm above the soil surface</tissue>
    </source>
</reference>
<accession>A0A0A9BCU8</accession>
<reference evidence="1" key="1">
    <citation type="submission" date="2014-09" db="EMBL/GenBank/DDBJ databases">
        <authorList>
            <person name="Magalhaes I.L.F."/>
            <person name="Oliveira U."/>
            <person name="Santos F.R."/>
            <person name="Vidigal T.H.D.A."/>
            <person name="Brescovit A.D."/>
            <person name="Santos A.J."/>
        </authorList>
    </citation>
    <scope>NUCLEOTIDE SEQUENCE</scope>
    <source>
        <tissue evidence="1">Shoot tissue taken approximately 20 cm above the soil surface</tissue>
    </source>
</reference>
<sequence>MVPINVSESKITHLANTFQCAVGALPFTYLGLPLGLTKPRIEDFLPLVHRIEKRLYVPPTF</sequence>
<organism evidence="1">
    <name type="scientific">Arundo donax</name>
    <name type="common">Giant reed</name>
    <name type="synonym">Donax arundinaceus</name>
    <dbReference type="NCBI Taxonomy" id="35708"/>
    <lineage>
        <taxon>Eukaryota</taxon>
        <taxon>Viridiplantae</taxon>
        <taxon>Streptophyta</taxon>
        <taxon>Embryophyta</taxon>
        <taxon>Tracheophyta</taxon>
        <taxon>Spermatophyta</taxon>
        <taxon>Magnoliopsida</taxon>
        <taxon>Liliopsida</taxon>
        <taxon>Poales</taxon>
        <taxon>Poaceae</taxon>
        <taxon>PACMAD clade</taxon>
        <taxon>Arundinoideae</taxon>
        <taxon>Arundineae</taxon>
        <taxon>Arundo</taxon>
    </lineage>
</organism>
<proteinExistence type="predicted"/>
<dbReference type="AlphaFoldDB" id="A0A0A9BCU8"/>
<protein>
    <submittedName>
        <fullName evidence="1">Uncharacterized protein</fullName>
    </submittedName>
</protein>
<dbReference type="EMBL" id="GBRH01237897">
    <property type="protein sequence ID" value="JAD59998.1"/>
    <property type="molecule type" value="Transcribed_RNA"/>
</dbReference>
<evidence type="ECO:0000313" key="1">
    <source>
        <dbReference type="EMBL" id="JAD59998.1"/>
    </source>
</evidence>